<proteinExistence type="inferred from homology"/>
<gene>
    <name evidence="3" type="ORF">GKZ75_08285</name>
</gene>
<dbReference type="InterPro" id="IPR001387">
    <property type="entry name" value="Cro/C1-type_HTH"/>
</dbReference>
<dbReference type="InterPro" id="IPR010982">
    <property type="entry name" value="Lambda_DNA-bd_dom_sf"/>
</dbReference>
<sequence>MDTIGQRVHQRFSEAFPGDPQKLLAERIDMTPDALSRALRGQRAFSSLELARIADVLDADLHWLITGDLDPHRLVLAARHDYDFNSGRRSVPGREGDDGVLKNLGLAYRQAYQNAALPESGLPPTPAEVTSALGDTFVRNFADRLEQKLDVDVVRLGGLSTSYCFCIAGRRVIVVAATGSWFRENWSIAHELGHLVERHTDRQVPPEAREAQEAQANAFAAELLLPEAEMKAMDWQDIDAAELAQRVWDLGVSTEALERRLSSLKVVRSPLVTEWAAHPTQRLLRRHWSGLHASISIDPITQRMDEATSRRIPVGVQAAHLDLIAQGSLGKGTLAWLLGVDPDDLEVDMPTADEEVDMAELTRVLGI</sequence>
<organism evidence="3 4">
    <name type="scientific">Kocuria marina subsp. indica</name>
    <dbReference type="NCBI Taxonomy" id="1049583"/>
    <lineage>
        <taxon>Bacteria</taxon>
        <taxon>Bacillati</taxon>
        <taxon>Actinomycetota</taxon>
        <taxon>Actinomycetes</taxon>
        <taxon>Micrococcales</taxon>
        <taxon>Micrococcaceae</taxon>
        <taxon>Kocuria</taxon>
    </lineage>
</organism>
<comment type="similarity">
    <text evidence="1">Belongs to the short-chain fatty acyl-CoA assimilation regulator (ScfR) family.</text>
</comment>
<dbReference type="SUPFAM" id="SSF47413">
    <property type="entry name" value="lambda repressor-like DNA-binding domains"/>
    <property type="match status" value="1"/>
</dbReference>
<dbReference type="RefSeq" id="WP_162229587.1">
    <property type="nucleotide sequence ID" value="NZ_WMHZ01000010.1"/>
</dbReference>
<evidence type="ECO:0000313" key="3">
    <source>
        <dbReference type="EMBL" id="NDO78220.1"/>
    </source>
</evidence>
<evidence type="ECO:0000313" key="4">
    <source>
        <dbReference type="Proteomes" id="UP000471026"/>
    </source>
</evidence>
<dbReference type="PANTHER" id="PTHR43236">
    <property type="entry name" value="ANTITOXIN HIGA1"/>
    <property type="match status" value="1"/>
</dbReference>
<evidence type="ECO:0000259" key="2">
    <source>
        <dbReference type="PROSITE" id="PS50943"/>
    </source>
</evidence>
<feature type="domain" description="HTH cro/C1-type" evidence="2">
    <location>
        <begin position="21"/>
        <end position="64"/>
    </location>
</feature>
<dbReference type="InterPro" id="IPR010359">
    <property type="entry name" value="IrrE_HExxH"/>
</dbReference>
<dbReference type="CDD" id="cd00093">
    <property type="entry name" value="HTH_XRE"/>
    <property type="match status" value="1"/>
</dbReference>
<dbReference type="Pfam" id="PF06114">
    <property type="entry name" value="Peptidase_M78"/>
    <property type="match status" value="1"/>
</dbReference>
<dbReference type="Proteomes" id="UP000471026">
    <property type="component" value="Unassembled WGS sequence"/>
</dbReference>
<dbReference type="EMBL" id="WMHZ01000010">
    <property type="protein sequence ID" value="NDO78220.1"/>
    <property type="molecule type" value="Genomic_DNA"/>
</dbReference>
<reference evidence="3 4" key="1">
    <citation type="submission" date="2019-11" db="EMBL/GenBank/DDBJ databases">
        <title>Draft genome sequence of Kocuria indica DP-K7, a methyl red degrading Actinobacterium.</title>
        <authorList>
            <person name="Kumaran S."/>
            <person name="Tischler D."/>
            <person name="Ngo A.C.R."/>
            <person name="Schultes F."/>
        </authorList>
    </citation>
    <scope>NUCLEOTIDE SEQUENCE [LARGE SCALE GENOMIC DNA]</scope>
    <source>
        <strain evidence="3 4">DP-K7</strain>
    </source>
</reference>
<protein>
    <submittedName>
        <fullName evidence="3">ImmA/IrrE family metallo-endopeptidase</fullName>
    </submittedName>
</protein>
<dbReference type="GO" id="GO:0003677">
    <property type="term" value="F:DNA binding"/>
    <property type="evidence" value="ECO:0007669"/>
    <property type="project" value="InterPro"/>
</dbReference>
<dbReference type="AlphaFoldDB" id="A0A6N9R0Y0"/>
<dbReference type="Pfam" id="PF01381">
    <property type="entry name" value="HTH_3"/>
    <property type="match status" value="1"/>
</dbReference>
<accession>A0A6N9R0Y0</accession>
<dbReference type="PROSITE" id="PS50943">
    <property type="entry name" value="HTH_CROC1"/>
    <property type="match status" value="1"/>
</dbReference>
<evidence type="ECO:0000256" key="1">
    <source>
        <dbReference type="ARBA" id="ARBA00007227"/>
    </source>
</evidence>
<dbReference type="InterPro" id="IPR052345">
    <property type="entry name" value="Rad_response_metalloprotease"/>
</dbReference>
<comment type="caution">
    <text evidence="3">The sequence shown here is derived from an EMBL/GenBank/DDBJ whole genome shotgun (WGS) entry which is preliminary data.</text>
</comment>
<name>A0A6N9R0Y0_9MICC</name>
<dbReference type="PANTHER" id="PTHR43236:SF1">
    <property type="entry name" value="BLL7220 PROTEIN"/>
    <property type="match status" value="1"/>
</dbReference>
<dbReference type="Gene3D" id="1.10.260.40">
    <property type="entry name" value="lambda repressor-like DNA-binding domains"/>
    <property type="match status" value="1"/>
</dbReference>
<dbReference type="Gene3D" id="1.10.10.2910">
    <property type="match status" value="1"/>
</dbReference>